<gene>
    <name evidence="2" type="ORF">MUN76_10205</name>
</gene>
<dbReference type="Gene3D" id="3.90.950.20">
    <property type="entry name" value="CinA-like"/>
    <property type="match status" value="1"/>
</dbReference>
<dbReference type="EMBL" id="CP095043">
    <property type="protein sequence ID" value="UOQ59424.1"/>
    <property type="molecule type" value="Genomic_DNA"/>
</dbReference>
<dbReference type="SUPFAM" id="SSF142433">
    <property type="entry name" value="CinA-like"/>
    <property type="match status" value="1"/>
</dbReference>
<evidence type="ECO:0000313" key="2">
    <source>
        <dbReference type="EMBL" id="UOQ59424.1"/>
    </source>
</evidence>
<feature type="domain" description="CinA C-terminal" evidence="1">
    <location>
        <begin position="5"/>
        <end position="147"/>
    </location>
</feature>
<dbReference type="NCBIfam" id="TIGR00199">
    <property type="entry name" value="PncC_domain"/>
    <property type="match status" value="1"/>
</dbReference>
<dbReference type="Pfam" id="PF02464">
    <property type="entry name" value="CinA"/>
    <property type="match status" value="1"/>
</dbReference>
<dbReference type="InterPro" id="IPR008136">
    <property type="entry name" value="CinA_C"/>
</dbReference>
<dbReference type="InterPro" id="IPR036653">
    <property type="entry name" value="CinA-like_C"/>
</dbReference>
<evidence type="ECO:0000259" key="1">
    <source>
        <dbReference type="Pfam" id="PF02464"/>
    </source>
</evidence>
<organism evidence="2 3">
    <name type="scientific">Leucobacter rhizosphaerae</name>
    <dbReference type="NCBI Taxonomy" id="2932245"/>
    <lineage>
        <taxon>Bacteria</taxon>
        <taxon>Bacillati</taxon>
        <taxon>Actinomycetota</taxon>
        <taxon>Actinomycetes</taxon>
        <taxon>Micrococcales</taxon>
        <taxon>Microbacteriaceae</taxon>
        <taxon>Leucobacter</taxon>
    </lineage>
</organism>
<dbReference type="RefSeq" id="WP_244684433.1">
    <property type="nucleotide sequence ID" value="NZ_CP095043.1"/>
</dbReference>
<reference evidence="2 3" key="1">
    <citation type="submission" date="2022-04" db="EMBL/GenBank/DDBJ databases">
        <title>Leucobacter sp. isolated from rhizosphere of onion.</title>
        <authorList>
            <person name="Won M."/>
            <person name="Lee C.-M."/>
            <person name="Woen H.-Y."/>
            <person name="Kwon S.-W."/>
        </authorList>
    </citation>
    <scope>NUCLEOTIDE SEQUENCE [LARGE SCALE GENOMIC DNA]</scope>
    <source>
        <strain evidence="2 3">H25R-14</strain>
    </source>
</reference>
<evidence type="ECO:0000313" key="3">
    <source>
        <dbReference type="Proteomes" id="UP000831775"/>
    </source>
</evidence>
<proteinExistence type="predicted"/>
<name>A0ABY4FTD0_9MICO</name>
<keyword evidence="3" id="KW-1185">Reference proteome</keyword>
<accession>A0ABY4FTD0</accession>
<dbReference type="Proteomes" id="UP000831775">
    <property type="component" value="Chromosome"/>
</dbReference>
<sequence>MDEWVEQLSELADHVGCRIAVAESLTGGQLAAALASAPSAGDWFRGGIVAYHPEVKYGLLESPRGPVVTPETAEAMARTVAERLGADCTAALTGVGGPGPDEHQPPGTVFLATYTARGGVVVEGHRFAGEPIEVMTQSIEAALSALVTRIRIDGPNAGGE</sequence>
<protein>
    <submittedName>
        <fullName evidence="2">CinA family protein</fullName>
    </submittedName>
</protein>